<evidence type="ECO:0000259" key="6">
    <source>
        <dbReference type="PROSITE" id="PS51898"/>
    </source>
</evidence>
<keyword evidence="3 5" id="KW-0238">DNA-binding</keyword>
<evidence type="ECO:0000313" key="9">
    <source>
        <dbReference type="Proteomes" id="UP000664357"/>
    </source>
</evidence>
<comment type="caution">
    <text evidence="8">The sequence shown here is derived from an EMBL/GenBank/DDBJ whole genome shotgun (WGS) entry which is preliminary data.</text>
</comment>
<name>A0ABV0EPE0_9ENTE</name>
<evidence type="ECO:0000259" key="7">
    <source>
        <dbReference type="PROSITE" id="PS51900"/>
    </source>
</evidence>
<dbReference type="InterPro" id="IPR050090">
    <property type="entry name" value="Tyrosine_recombinase_XerCD"/>
</dbReference>
<gene>
    <name evidence="8" type="ORF">JZO67_001295</name>
</gene>
<dbReference type="Pfam" id="PF00589">
    <property type="entry name" value="Phage_integrase"/>
    <property type="match status" value="1"/>
</dbReference>
<keyword evidence="2" id="KW-0229">DNA integration</keyword>
<sequence length="368" mass="42512">MARSGENIYFRKDNRWEGRYPVGRKKNGRLKYRSIYGKSYIEVKSALQILKDQLPPILDKRSKNVTFQQWSTQFLKIRDKQIKESTLASYSYKIDHYLLPHFSSTFLEHITAKEIQESLERWKDYGLSTSSIKVVMRLLSSMLNQAFKQGLITKNPCLTIQLPKEGRNKVGALSQKQQALLEKNVELDSNNNSRAVILALHTGLRIGEIAALKWADIDFEDSLIHVKSTFQRIMVPNTNHTKLHYGTVKSIASQRIIPLSNKVKKLLLRLKKQTTSDYVFSVNNKPCEPRVLTYHFQRMKEKSNLLDIHFHQLRHTFATRCLEAKADIASLSSLLGHSSTQMTLDIYADSMLEQRVWIISSMENLIKA</sequence>
<reference evidence="8 9" key="2">
    <citation type="submission" date="2024-02" db="EMBL/GenBank/DDBJ databases">
        <title>The Genome Sequence of Enterococcus sp. DIV0159.</title>
        <authorList>
            <person name="Earl A."/>
            <person name="Manson A."/>
            <person name="Gilmore M."/>
            <person name="Sanders J."/>
            <person name="Shea T."/>
            <person name="Howe W."/>
            <person name="Livny J."/>
            <person name="Cuomo C."/>
            <person name="Neafsey D."/>
            <person name="Birren B."/>
        </authorList>
    </citation>
    <scope>NUCLEOTIDE SEQUENCE [LARGE SCALE GENOMIC DNA]</scope>
    <source>
        <strain evidence="8 9">665A</strain>
    </source>
</reference>
<dbReference type="EMBL" id="JAFREL020000001">
    <property type="protein sequence ID" value="MEO1769344.1"/>
    <property type="molecule type" value="Genomic_DNA"/>
</dbReference>
<dbReference type="PANTHER" id="PTHR30349:SF64">
    <property type="entry name" value="PROPHAGE INTEGRASE INTD-RELATED"/>
    <property type="match status" value="1"/>
</dbReference>
<dbReference type="PROSITE" id="PS51898">
    <property type="entry name" value="TYR_RECOMBINASE"/>
    <property type="match status" value="1"/>
</dbReference>
<evidence type="ECO:0000256" key="5">
    <source>
        <dbReference type="PROSITE-ProRule" id="PRU01248"/>
    </source>
</evidence>
<organism evidence="8 9">
    <name type="scientific">Candidatus Enterococcus ferrettii</name>
    <dbReference type="NCBI Taxonomy" id="2815324"/>
    <lineage>
        <taxon>Bacteria</taxon>
        <taxon>Bacillati</taxon>
        <taxon>Bacillota</taxon>
        <taxon>Bacilli</taxon>
        <taxon>Lactobacillales</taxon>
        <taxon>Enterococcaceae</taxon>
        <taxon>Enterococcus</taxon>
    </lineage>
</organism>
<dbReference type="Gene3D" id="1.10.443.10">
    <property type="entry name" value="Intergrase catalytic core"/>
    <property type="match status" value="1"/>
</dbReference>
<dbReference type="SUPFAM" id="SSF56349">
    <property type="entry name" value="DNA breaking-rejoining enzymes"/>
    <property type="match status" value="1"/>
</dbReference>
<evidence type="ECO:0000256" key="4">
    <source>
        <dbReference type="ARBA" id="ARBA00023172"/>
    </source>
</evidence>
<keyword evidence="4" id="KW-0233">DNA recombination</keyword>
<dbReference type="Pfam" id="PF14659">
    <property type="entry name" value="Phage_int_SAM_3"/>
    <property type="match status" value="1"/>
</dbReference>
<evidence type="ECO:0000256" key="2">
    <source>
        <dbReference type="ARBA" id="ARBA00022908"/>
    </source>
</evidence>
<dbReference type="RefSeq" id="WP_347298791.1">
    <property type="nucleotide sequence ID" value="NZ_JAFREL020000001.1"/>
</dbReference>
<evidence type="ECO:0000313" key="8">
    <source>
        <dbReference type="EMBL" id="MEO1769344.1"/>
    </source>
</evidence>
<evidence type="ECO:0008006" key="10">
    <source>
        <dbReference type="Google" id="ProtNLM"/>
    </source>
</evidence>
<feature type="domain" description="Tyr recombinase" evidence="6">
    <location>
        <begin position="168"/>
        <end position="360"/>
    </location>
</feature>
<dbReference type="InterPro" id="IPR013762">
    <property type="entry name" value="Integrase-like_cat_sf"/>
</dbReference>
<evidence type="ECO:0000256" key="3">
    <source>
        <dbReference type="ARBA" id="ARBA00023125"/>
    </source>
</evidence>
<dbReference type="Proteomes" id="UP000664357">
    <property type="component" value="Unassembled WGS sequence"/>
</dbReference>
<evidence type="ECO:0000256" key="1">
    <source>
        <dbReference type="ARBA" id="ARBA00008857"/>
    </source>
</evidence>
<dbReference type="InterPro" id="IPR004107">
    <property type="entry name" value="Integrase_SAM-like_N"/>
</dbReference>
<comment type="similarity">
    <text evidence="1">Belongs to the 'phage' integrase family.</text>
</comment>
<dbReference type="InterPro" id="IPR002104">
    <property type="entry name" value="Integrase_catalytic"/>
</dbReference>
<protein>
    <recommendedName>
        <fullName evidence="10">Site-specific integrase</fullName>
    </recommendedName>
</protein>
<proteinExistence type="inferred from homology"/>
<reference evidence="8 9" key="1">
    <citation type="submission" date="2021-03" db="EMBL/GenBank/DDBJ databases">
        <authorList>
            <person name="Gilmore M.S."/>
            <person name="Schwartzman J."/>
            <person name="Van Tyne D."/>
            <person name="Martin M."/>
            <person name="Earl A.M."/>
            <person name="Manson A.L."/>
            <person name="Straub T."/>
            <person name="Salamzade R."/>
            <person name="Saavedra J."/>
            <person name="Lebreton F."/>
            <person name="Prichula J."/>
            <person name="Schaufler K."/>
            <person name="Gaca A."/>
            <person name="Sgardioli B."/>
            <person name="Wagenaar J."/>
            <person name="Strong T."/>
        </authorList>
    </citation>
    <scope>NUCLEOTIDE SEQUENCE [LARGE SCALE GENOMIC DNA]</scope>
    <source>
        <strain evidence="8 9">665A</strain>
    </source>
</reference>
<dbReference type="PROSITE" id="PS51900">
    <property type="entry name" value="CB"/>
    <property type="match status" value="1"/>
</dbReference>
<dbReference type="CDD" id="cd01189">
    <property type="entry name" value="INT_ICEBs1_C_like"/>
    <property type="match status" value="1"/>
</dbReference>
<dbReference type="InterPro" id="IPR011010">
    <property type="entry name" value="DNA_brk_join_enz"/>
</dbReference>
<dbReference type="Gene3D" id="1.10.150.130">
    <property type="match status" value="1"/>
</dbReference>
<dbReference type="PANTHER" id="PTHR30349">
    <property type="entry name" value="PHAGE INTEGRASE-RELATED"/>
    <property type="match status" value="1"/>
</dbReference>
<dbReference type="InterPro" id="IPR010998">
    <property type="entry name" value="Integrase_recombinase_N"/>
</dbReference>
<keyword evidence="9" id="KW-1185">Reference proteome</keyword>
<feature type="domain" description="Core-binding (CB)" evidence="7">
    <location>
        <begin position="65"/>
        <end position="147"/>
    </location>
</feature>
<dbReference type="InterPro" id="IPR044068">
    <property type="entry name" value="CB"/>
</dbReference>
<accession>A0ABV0EPE0</accession>